<evidence type="ECO:0000313" key="1">
    <source>
        <dbReference type="EMBL" id="OGG24210.1"/>
    </source>
</evidence>
<accession>A0A1F6AHJ2</accession>
<organism evidence="1 2">
    <name type="scientific">Candidatus Gottesmanbacteria bacterium RIFCSPLOWO2_01_FULL_43_11b</name>
    <dbReference type="NCBI Taxonomy" id="1798392"/>
    <lineage>
        <taxon>Bacteria</taxon>
        <taxon>Candidatus Gottesmaniibacteriota</taxon>
    </lineage>
</organism>
<evidence type="ECO:0000313" key="2">
    <source>
        <dbReference type="Proteomes" id="UP000178759"/>
    </source>
</evidence>
<dbReference type="Proteomes" id="UP000178759">
    <property type="component" value="Unassembled WGS sequence"/>
</dbReference>
<sequence>MNKKSKQFNIELFVVCDYAMFSQDGKLSLLGIFDRIFTKTLPANHPRMIVAATLVGNGNEECKVNIEFIAPDGSLVMQNQSPSMMVKLGPNGKGNVISEIVGFPIQTTGQYKIRMLINGESRREIPLYAQKVVVNEGFGKQPN</sequence>
<name>A0A1F6AHJ2_9BACT</name>
<dbReference type="EMBL" id="MFJV01000001">
    <property type="protein sequence ID" value="OGG24210.1"/>
    <property type="molecule type" value="Genomic_DNA"/>
</dbReference>
<dbReference type="AlphaFoldDB" id="A0A1F6AHJ2"/>
<reference evidence="1 2" key="1">
    <citation type="journal article" date="2016" name="Nat. Commun.">
        <title>Thousands of microbial genomes shed light on interconnected biogeochemical processes in an aquifer system.</title>
        <authorList>
            <person name="Anantharaman K."/>
            <person name="Brown C.T."/>
            <person name="Hug L.A."/>
            <person name="Sharon I."/>
            <person name="Castelle C.J."/>
            <person name="Probst A.J."/>
            <person name="Thomas B.C."/>
            <person name="Singh A."/>
            <person name="Wilkins M.J."/>
            <person name="Karaoz U."/>
            <person name="Brodie E.L."/>
            <person name="Williams K.H."/>
            <person name="Hubbard S.S."/>
            <person name="Banfield J.F."/>
        </authorList>
    </citation>
    <scope>NUCLEOTIDE SEQUENCE [LARGE SCALE GENOMIC DNA]</scope>
</reference>
<dbReference type="STRING" id="1798392.A3A79_03410"/>
<protein>
    <recommendedName>
        <fullName evidence="3">DUF4469 domain-containing protein</fullName>
    </recommendedName>
</protein>
<comment type="caution">
    <text evidence="1">The sequence shown here is derived from an EMBL/GenBank/DDBJ whole genome shotgun (WGS) entry which is preliminary data.</text>
</comment>
<dbReference type="Pfam" id="PF22091">
    <property type="entry name" value="DUF6941"/>
    <property type="match status" value="1"/>
</dbReference>
<proteinExistence type="predicted"/>
<evidence type="ECO:0008006" key="3">
    <source>
        <dbReference type="Google" id="ProtNLM"/>
    </source>
</evidence>
<dbReference type="InterPro" id="IPR054221">
    <property type="entry name" value="DUF6941"/>
</dbReference>
<gene>
    <name evidence="1" type="ORF">A3A79_03410</name>
</gene>